<dbReference type="InterPro" id="IPR001314">
    <property type="entry name" value="Peptidase_S1A"/>
</dbReference>
<dbReference type="OrthoDB" id="6380398at2759"/>
<keyword evidence="6" id="KW-1185">Reference proteome</keyword>
<evidence type="ECO:0000313" key="5">
    <source>
        <dbReference type="EMBL" id="TRY73525.1"/>
    </source>
</evidence>
<evidence type="ECO:0000313" key="6">
    <source>
        <dbReference type="Proteomes" id="UP000318571"/>
    </source>
</evidence>
<sequence length="262" mass="29424">MRLLVSINVYLWTISLLQGQQVPVSPEKWQVAIVHSQLGYRICGASLVNEQFLITAASCVHQHNAEDLVVILEQDFERHRVAALLPRINPNLFKRSRISRSEVHPDFNAENGDNDIAVLELAQAITYSDKIGPICLPDKAMDSFFGMMATQGGWGVPPVAFGPNPWPLAKQNLKILRHTDCGDQRRICAKTGVLQYRECQGDKGGSLHTYFNLYQPILIGIVPKVKTCPIGDEMATYTRITPYLDWIHENMHGVLSCVPYRT</sequence>
<dbReference type="CDD" id="cd00190">
    <property type="entry name" value="Tryp_SPc"/>
    <property type="match status" value="1"/>
</dbReference>
<dbReference type="Pfam" id="PF00089">
    <property type="entry name" value="Trypsin"/>
    <property type="match status" value="1"/>
</dbReference>
<feature type="domain" description="Peptidase S1" evidence="4">
    <location>
        <begin position="16"/>
        <end position="252"/>
    </location>
</feature>
<dbReference type="Gene3D" id="2.40.10.10">
    <property type="entry name" value="Trypsin-like serine proteases"/>
    <property type="match status" value="1"/>
</dbReference>
<evidence type="ECO:0000256" key="1">
    <source>
        <dbReference type="ARBA" id="ARBA00023157"/>
    </source>
</evidence>
<name>A0A553P770_TIGCA</name>
<keyword evidence="1" id="KW-1015">Disulfide bond</keyword>
<comment type="caution">
    <text evidence="5">The sequence shown here is derived from an EMBL/GenBank/DDBJ whole genome shotgun (WGS) entry which is preliminary data.</text>
</comment>
<feature type="signal peptide" evidence="3">
    <location>
        <begin position="1"/>
        <end position="19"/>
    </location>
</feature>
<evidence type="ECO:0000259" key="4">
    <source>
        <dbReference type="PROSITE" id="PS50240"/>
    </source>
</evidence>
<keyword evidence="3" id="KW-0732">Signal</keyword>
<dbReference type="PANTHER" id="PTHR24256">
    <property type="entry name" value="TRYPTASE-RELATED"/>
    <property type="match status" value="1"/>
</dbReference>
<dbReference type="FunFam" id="2.40.10.10:FF:000068">
    <property type="entry name" value="transmembrane protease serine 2"/>
    <property type="match status" value="1"/>
</dbReference>
<dbReference type="EMBL" id="VCGU01000007">
    <property type="protein sequence ID" value="TRY73525.1"/>
    <property type="molecule type" value="Genomic_DNA"/>
</dbReference>
<dbReference type="GO" id="GO:0004252">
    <property type="term" value="F:serine-type endopeptidase activity"/>
    <property type="evidence" value="ECO:0007669"/>
    <property type="project" value="InterPro"/>
</dbReference>
<dbReference type="PROSITE" id="PS50240">
    <property type="entry name" value="TRYPSIN_DOM"/>
    <property type="match status" value="1"/>
</dbReference>
<comment type="similarity">
    <text evidence="2">Belongs to the peptidase S1 family. CLIP subfamily.</text>
</comment>
<feature type="chain" id="PRO_5021937898" description="Peptidase S1 domain-containing protein" evidence="3">
    <location>
        <begin position="20"/>
        <end position="262"/>
    </location>
</feature>
<accession>A0A553P770</accession>
<gene>
    <name evidence="5" type="ORF">TCAL_11999</name>
</gene>
<organism evidence="5 6">
    <name type="scientific">Tigriopus californicus</name>
    <name type="common">Marine copepod</name>
    <dbReference type="NCBI Taxonomy" id="6832"/>
    <lineage>
        <taxon>Eukaryota</taxon>
        <taxon>Metazoa</taxon>
        <taxon>Ecdysozoa</taxon>
        <taxon>Arthropoda</taxon>
        <taxon>Crustacea</taxon>
        <taxon>Multicrustacea</taxon>
        <taxon>Hexanauplia</taxon>
        <taxon>Copepoda</taxon>
        <taxon>Harpacticoida</taxon>
        <taxon>Harpacticidae</taxon>
        <taxon>Tigriopus</taxon>
    </lineage>
</organism>
<evidence type="ECO:0000256" key="2">
    <source>
        <dbReference type="ARBA" id="ARBA00024195"/>
    </source>
</evidence>
<dbReference type="GO" id="GO:0006508">
    <property type="term" value="P:proteolysis"/>
    <property type="evidence" value="ECO:0007669"/>
    <property type="project" value="InterPro"/>
</dbReference>
<dbReference type="InterPro" id="IPR001254">
    <property type="entry name" value="Trypsin_dom"/>
</dbReference>
<evidence type="ECO:0000256" key="3">
    <source>
        <dbReference type="SAM" id="SignalP"/>
    </source>
</evidence>
<dbReference type="InterPro" id="IPR051487">
    <property type="entry name" value="Ser/Thr_Proteases_Immune/Dev"/>
</dbReference>
<dbReference type="AlphaFoldDB" id="A0A553P770"/>
<dbReference type="PRINTS" id="PR00722">
    <property type="entry name" value="CHYMOTRYPSIN"/>
</dbReference>
<dbReference type="STRING" id="6832.A0A553P770"/>
<dbReference type="SMART" id="SM00020">
    <property type="entry name" value="Tryp_SPc"/>
    <property type="match status" value="1"/>
</dbReference>
<proteinExistence type="inferred from homology"/>
<dbReference type="SUPFAM" id="SSF50494">
    <property type="entry name" value="Trypsin-like serine proteases"/>
    <property type="match status" value="1"/>
</dbReference>
<dbReference type="Proteomes" id="UP000318571">
    <property type="component" value="Chromosome 3"/>
</dbReference>
<dbReference type="InterPro" id="IPR009003">
    <property type="entry name" value="Peptidase_S1_PA"/>
</dbReference>
<reference evidence="5 6" key="1">
    <citation type="journal article" date="2018" name="Nat. Ecol. Evol.">
        <title>Genomic signatures of mitonuclear coevolution across populations of Tigriopus californicus.</title>
        <authorList>
            <person name="Barreto F.S."/>
            <person name="Watson E.T."/>
            <person name="Lima T.G."/>
            <person name="Willett C.S."/>
            <person name="Edmands S."/>
            <person name="Li W."/>
            <person name="Burton R.S."/>
        </authorList>
    </citation>
    <scope>NUCLEOTIDE SEQUENCE [LARGE SCALE GENOMIC DNA]</scope>
    <source>
        <strain evidence="5 6">San Diego</strain>
    </source>
</reference>
<dbReference type="InterPro" id="IPR043504">
    <property type="entry name" value="Peptidase_S1_PA_chymotrypsin"/>
</dbReference>
<protein>
    <recommendedName>
        <fullName evidence="4">Peptidase S1 domain-containing protein</fullName>
    </recommendedName>
</protein>